<dbReference type="AlphaFoldDB" id="A0A6J5XSW2"/>
<feature type="compositionally biased region" description="Polar residues" evidence="1">
    <location>
        <begin position="119"/>
        <end position="130"/>
    </location>
</feature>
<feature type="compositionally biased region" description="Acidic residues" evidence="1">
    <location>
        <begin position="96"/>
        <end position="110"/>
    </location>
</feature>
<protein>
    <submittedName>
        <fullName evidence="2">Uncharacterized protein</fullName>
    </submittedName>
</protein>
<evidence type="ECO:0000313" key="2">
    <source>
        <dbReference type="EMBL" id="CAB4316201.1"/>
    </source>
</evidence>
<reference evidence="3" key="1">
    <citation type="journal article" date="2020" name="Genome Biol.">
        <title>Gamete binning: chromosome-level and haplotype-resolved genome assembly enabled by high-throughput single-cell sequencing of gamete genomes.</title>
        <authorList>
            <person name="Campoy J.A."/>
            <person name="Sun H."/>
            <person name="Goel M."/>
            <person name="Jiao W.-B."/>
            <person name="Folz-Donahue K."/>
            <person name="Wang N."/>
            <person name="Rubio M."/>
            <person name="Liu C."/>
            <person name="Kukat C."/>
            <person name="Ruiz D."/>
            <person name="Huettel B."/>
            <person name="Schneeberger K."/>
        </authorList>
    </citation>
    <scope>NUCLEOTIDE SEQUENCE [LARGE SCALE GENOMIC DNA]</scope>
    <source>
        <strain evidence="3">cv. Rojo Pasion</strain>
    </source>
</reference>
<dbReference type="Proteomes" id="UP000507245">
    <property type="component" value="Unassembled WGS sequence"/>
</dbReference>
<evidence type="ECO:0000313" key="3">
    <source>
        <dbReference type="Proteomes" id="UP000507245"/>
    </source>
</evidence>
<dbReference type="EMBL" id="CAEKKB010000007">
    <property type="protein sequence ID" value="CAB4316201.1"/>
    <property type="molecule type" value="Genomic_DNA"/>
</dbReference>
<gene>
    <name evidence="2" type="ORF">ORAREDHAP_LOCUS41156</name>
</gene>
<proteinExistence type="predicted"/>
<keyword evidence="3" id="KW-1185">Reference proteome</keyword>
<organism evidence="2 3">
    <name type="scientific">Prunus armeniaca</name>
    <name type="common">Apricot</name>
    <name type="synonym">Armeniaca vulgaris</name>
    <dbReference type="NCBI Taxonomy" id="36596"/>
    <lineage>
        <taxon>Eukaryota</taxon>
        <taxon>Viridiplantae</taxon>
        <taxon>Streptophyta</taxon>
        <taxon>Embryophyta</taxon>
        <taxon>Tracheophyta</taxon>
        <taxon>Spermatophyta</taxon>
        <taxon>Magnoliopsida</taxon>
        <taxon>eudicotyledons</taxon>
        <taxon>Gunneridae</taxon>
        <taxon>Pentapetalae</taxon>
        <taxon>rosids</taxon>
        <taxon>fabids</taxon>
        <taxon>Rosales</taxon>
        <taxon>Rosaceae</taxon>
        <taxon>Amygdaloideae</taxon>
        <taxon>Amygdaleae</taxon>
        <taxon>Prunus</taxon>
    </lineage>
</organism>
<evidence type="ECO:0000256" key="1">
    <source>
        <dbReference type="SAM" id="MobiDB-lite"/>
    </source>
</evidence>
<sequence length="150" mass="16379">MPTALKNAVATLSDYGHDETLQTQELKILQSHNRPLDPTTEPPPPPPPHLENLNLPPPPLPLPTFTPSPIKRATSLQAMSAEAQKIGGRRVGSIIAEEDEEEDHENDDEDQSHKGFQRGSRNGASETMSSPPRKPEMKPVPPMPESEGMA</sequence>
<feature type="compositionally biased region" description="Pro residues" evidence="1">
    <location>
        <begin position="40"/>
        <end position="66"/>
    </location>
</feature>
<name>A0A6J5XSW2_PRUAR</name>
<accession>A0A6J5XSW2</accession>
<feature type="region of interest" description="Disordered" evidence="1">
    <location>
        <begin position="28"/>
        <end position="150"/>
    </location>
</feature>